<dbReference type="Proteomes" id="UP001604277">
    <property type="component" value="Unassembled WGS sequence"/>
</dbReference>
<evidence type="ECO:0000313" key="2">
    <source>
        <dbReference type="EMBL" id="KAL2501302.1"/>
    </source>
</evidence>
<protein>
    <submittedName>
        <fullName evidence="2">Uncharacterized protein</fullName>
    </submittedName>
</protein>
<evidence type="ECO:0000256" key="1">
    <source>
        <dbReference type="SAM" id="MobiDB-lite"/>
    </source>
</evidence>
<keyword evidence="3" id="KW-1185">Reference proteome</keyword>
<feature type="region of interest" description="Disordered" evidence="1">
    <location>
        <begin position="1"/>
        <end position="68"/>
    </location>
</feature>
<accession>A0ABD1SKQ2</accession>
<evidence type="ECO:0000313" key="3">
    <source>
        <dbReference type="Proteomes" id="UP001604277"/>
    </source>
</evidence>
<reference evidence="3" key="1">
    <citation type="submission" date="2024-07" db="EMBL/GenBank/DDBJ databases">
        <title>Two chromosome-level genome assemblies of Korean endemic species Abeliophyllum distichum and Forsythia ovata (Oleaceae).</title>
        <authorList>
            <person name="Jang H."/>
        </authorList>
    </citation>
    <scope>NUCLEOTIDE SEQUENCE [LARGE SCALE GENOMIC DNA]</scope>
</reference>
<proteinExistence type="predicted"/>
<organism evidence="2 3">
    <name type="scientific">Forsythia ovata</name>
    <dbReference type="NCBI Taxonomy" id="205694"/>
    <lineage>
        <taxon>Eukaryota</taxon>
        <taxon>Viridiplantae</taxon>
        <taxon>Streptophyta</taxon>
        <taxon>Embryophyta</taxon>
        <taxon>Tracheophyta</taxon>
        <taxon>Spermatophyta</taxon>
        <taxon>Magnoliopsida</taxon>
        <taxon>eudicotyledons</taxon>
        <taxon>Gunneridae</taxon>
        <taxon>Pentapetalae</taxon>
        <taxon>asterids</taxon>
        <taxon>lamiids</taxon>
        <taxon>Lamiales</taxon>
        <taxon>Oleaceae</taxon>
        <taxon>Forsythieae</taxon>
        <taxon>Forsythia</taxon>
    </lineage>
</organism>
<gene>
    <name evidence="2" type="ORF">Fot_35150</name>
</gene>
<sequence length="126" mass="14229">MARPLLQRWQGKGNGVCEKSPPKLKTFSSFSLSSSRPSSSRPSVGEKSDSKDYFDGPSGKMSKSSFPSSLPLRKLFANLMERLYESHLTSLPGFMAKVADFVFCFFNQAWESWSESLTTRYWPLVI</sequence>
<feature type="compositionally biased region" description="Basic and acidic residues" evidence="1">
    <location>
        <begin position="44"/>
        <end position="54"/>
    </location>
</feature>
<dbReference type="AlphaFoldDB" id="A0ABD1SKQ2"/>
<feature type="compositionally biased region" description="Low complexity" evidence="1">
    <location>
        <begin position="27"/>
        <end position="43"/>
    </location>
</feature>
<name>A0ABD1SKQ2_9LAMI</name>
<feature type="compositionally biased region" description="Low complexity" evidence="1">
    <location>
        <begin position="57"/>
        <end position="68"/>
    </location>
</feature>
<dbReference type="EMBL" id="JBFOLJ010000010">
    <property type="protein sequence ID" value="KAL2501302.1"/>
    <property type="molecule type" value="Genomic_DNA"/>
</dbReference>
<comment type="caution">
    <text evidence="2">The sequence shown here is derived from an EMBL/GenBank/DDBJ whole genome shotgun (WGS) entry which is preliminary data.</text>
</comment>